<evidence type="ECO:0000313" key="2">
    <source>
        <dbReference type="Proteomes" id="UP000765509"/>
    </source>
</evidence>
<dbReference type="EMBL" id="AVOT02000768">
    <property type="protein sequence ID" value="MBW0464381.1"/>
    <property type="molecule type" value="Genomic_DNA"/>
</dbReference>
<keyword evidence="2" id="KW-1185">Reference proteome</keyword>
<protein>
    <submittedName>
        <fullName evidence="1">Uncharacterized protein</fullName>
    </submittedName>
</protein>
<dbReference type="AlphaFoldDB" id="A0A9Q3GEQ3"/>
<dbReference type="Proteomes" id="UP000765509">
    <property type="component" value="Unassembled WGS sequence"/>
</dbReference>
<evidence type="ECO:0000313" key="1">
    <source>
        <dbReference type="EMBL" id="MBW0464381.1"/>
    </source>
</evidence>
<proteinExistence type="predicted"/>
<name>A0A9Q3GEQ3_9BASI</name>
<comment type="caution">
    <text evidence="1">The sequence shown here is derived from an EMBL/GenBank/DDBJ whole genome shotgun (WGS) entry which is preliminary data.</text>
</comment>
<gene>
    <name evidence="1" type="ORF">O181_004096</name>
</gene>
<sequence length="125" mass="14601">MSYSERESLKQLSEASSWPNFSRTGGYDQMELIDYIDRRFIDVPSIPVYCITSRINTAFKQHARIWYTEMKEIHGGRVKSSKRPEMVLGYGRRPFHLKMTSIVWTELHISDVSDSLKDLKALVLK</sequence>
<reference evidence="1" key="1">
    <citation type="submission" date="2021-03" db="EMBL/GenBank/DDBJ databases">
        <title>Draft genome sequence of rust myrtle Austropuccinia psidii MF-1, a brazilian biotype.</title>
        <authorList>
            <person name="Quecine M.C."/>
            <person name="Pachon D.M.R."/>
            <person name="Bonatelli M.L."/>
            <person name="Correr F.H."/>
            <person name="Franceschini L.M."/>
            <person name="Leite T.F."/>
            <person name="Margarido G.R.A."/>
            <person name="Almeida C.A."/>
            <person name="Ferrarezi J.A."/>
            <person name="Labate C.A."/>
        </authorList>
    </citation>
    <scope>NUCLEOTIDE SEQUENCE</scope>
    <source>
        <strain evidence="1">MF-1</strain>
    </source>
</reference>
<accession>A0A9Q3GEQ3</accession>
<organism evidence="1 2">
    <name type="scientific">Austropuccinia psidii MF-1</name>
    <dbReference type="NCBI Taxonomy" id="1389203"/>
    <lineage>
        <taxon>Eukaryota</taxon>
        <taxon>Fungi</taxon>
        <taxon>Dikarya</taxon>
        <taxon>Basidiomycota</taxon>
        <taxon>Pucciniomycotina</taxon>
        <taxon>Pucciniomycetes</taxon>
        <taxon>Pucciniales</taxon>
        <taxon>Sphaerophragmiaceae</taxon>
        <taxon>Austropuccinia</taxon>
    </lineage>
</organism>